<dbReference type="InterPro" id="IPR010287">
    <property type="entry name" value="DUF892_YciF-like"/>
</dbReference>
<dbReference type="PANTHER" id="PTHR30565:SF9">
    <property type="entry name" value="PROTEIN YCIF"/>
    <property type="match status" value="1"/>
</dbReference>
<dbReference type="EMBL" id="FOOQ01000002">
    <property type="protein sequence ID" value="SFG55525.1"/>
    <property type="molecule type" value="Genomic_DNA"/>
</dbReference>
<evidence type="ECO:0000313" key="3">
    <source>
        <dbReference type="Proteomes" id="UP000198876"/>
    </source>
</evidence>
<organism evidence="2 3">
    <name type="scientific">Halopelagius inordinatus</name>
    <dbReference type="NCBI Taxonomy" id="553467"/>
    <lineage>
        <taxon>Archaea</taxon>
        <taxon>Methanobacteriati</taxon>
        <taxon>Methanobacteriota</taxon>
        <taxon>Stenosarchaea group</taxon>
        <taxon>Halobacteria</taxon>
        <taxon>Halobacteriales</taxon>
        <taxon>Haloferacaceae</taxon>
    </lineage>
</organism>
<dbReference type="SUPFAM" id="SSF47240">
    <property type="entry name" value="Ferritin-like"/>
    <property type="match status" value="1"/>
</dbReference>
<evidence type="ECO:0000256" key="1">
    <source>
        <dbReference type="SAM" id="MobiDB-lite"/>
    </source>
</evidence>
<dbReference type="InterPro" id="IPR009078">
    <property type="entry name" value="Ferritin-like_SF"/>
</dbReference>
<dbReference type="Pfam" id="PF05974">
    <property type="entry name" value="DUF892"/>
    <property type="match status" value="1"/>
</dbReference>
<dbReference type="STRING" id="553467.SAMN04488063_2400"/>
<dbReference type="AlphaFoldDB" id="A0A1I2SRR8"/>
<feature type="region of interest" description="Disordered" evidence="1">
    <location>
        <begin position="153"/>
        <end position="174"/>
    </location>
</feature>
<sequence length="174" mass="19956">MELIRQRRDGTIMTTDSIDDLFVEGLQELYYAEQQLVDALETLAEQTDDETASQAFSEHRDETQEQVDRLEQVFEQIGEEARTREEQVVKALIDEHEQFAQENDGDVLDRYNMGIGQKTEHYEIAAYGNLASLAQKTGRDDAAEMLAETLREEEEALEEVTEASEQFDEEQVAD</sequence>
<accession>A0A1I2SRR8</accession>
<proteinExistence type="predicted"/>
<keyword evidence="3" id="KW-1185">Reference proteome</keyword>
<dbReference type="InterPro" id="IPR012347">
    <property type="entry name" value="Ferritin-like"/>
</dbReference>
<reference evidence="3" key="1">
    <citation type="submission" date="2016-10" db="EMBL/GenBank/DDBJ databases">
        <authorList>
            <person name="Varghese N."/>
            <person name="Submissions S."/>
        </authorList>
    </citation>
    <scope>NUCLEOTIDE SEQUENCE [LARGE SCALE GENOMIC DNA]</scope>
    <source>
        <strain evidence="3">CGMCC 1.7739</strain>
    </source>
</reference>
<name>A0A1I2SRR8_9EURY</name>
<dbReference type="Proteomes" id="UP000198876">
    <property type="component" value="Unassembled WGS sequence"/>
</dbReference>
<dbReference type="Gene3D" id="1.20.1260.10">
    <property type="match status" value="1"/>
</dbReference>
<protein>
    <submittedName>
        <fullName evidence="2">Ferritin-like metal-binding protein YciE</fullName>
    </submittedName>
</protein>
<gene>
    <name evidence="2" type="ORF">SAMN04488063_2400</name>
</gene>
<dbReference type="PANTHER" id="PTHR30565">
    <property type="entry name" value="PROTEIN YCIF"/>
    <property type="match status" value="1"/>
</dbReference>
<dbReference type="InterPro" id="IPR047114">
    <property type="entry name" value="YciF"/>
</dbReference>
<evidence type="ECO:0000313" key="2">
    <source>
        <dbReference type="EMBL" id="SFG55525.1"/>
    </source>
</evidence>